<keyword evidence="3" id="KW-1185">Reference proteome</keyword>
<gene>
    <name evidence="2" type="ORF">SAMN05216267_104690</name>
</gene>
<dbReference type="RefSeq" id="WP_176735483.1">
    <property type="nucleotide sequence ID" value="NZ_FODD01000046.1"/>
</dbReference>
<evidence type="ECO:0000313" key="3">
    <source>
        <dbReference type="Proteomes" id="UP000181951"/>
    </source>
</evidence>
<evidence type="ECO:0000256" key="1">
    <source>
        <dbReference type="SAM" id="MobiDB-lite"/>
    </source>
</evidence>
<dbReference type="AlphaFoldDB" id="A0A1H8T0Z7"/>
<dbReference type="STRING" id="310780.SAMN05216267_104690"/>
<dbReference type="Proteomes" id="UP000181951">
    <property type="component" value="Unassembled WGS sequence"/>
</dbReference>
<protein>
    <submittedName>
        <fullName evidence="2">Uncharacterized protein</fullName>
    </submittedName>
</protein>
<evidence type="ECO:0000313" key="2">
    <source>
        <dbReference type="EMBL" id="SEO84163.1"/>
    </source>
</evidence>
<reference evidence="2 3" key="1">
    <citation type="submission" date="2016-10" db="EMBL/GenBank/DDBJ databases">
        <authorList>
            <person name="de Groot N.N."/>
        </authorList>
    </citation>
    <scope>NUCLEOTIDE SEQUENCE [LARGE SCALE GENOMIC DNA]</scope>
    <source>
        <strain evidence="2 3">CGMCC 4.2026</strain>
    </source>
</reference>
<feature type="region of interest" description="Disordered" evidence="1">
    <location>
        <begin position="1"/>
        <end position="35"/>
    </location>
</feature>
<sequence length="54" mass="5933">MAKCAHCQQEIPPGKGKTVSVEQGTGMSPDLHLHANPDDCAPVTWTRTYQPSRR</sequence>
<name>A0A1H8T0Z7_9ACTN</name>
<accession>A0A1H8T0Z7</accession>
<dbReference type="EMBL" id="FODD01000046">
    <property type="protein sequence ID" value="SEO84163.1"/>
    <property type="molecule type" value="Genomic_DNA"/>
</dbReference>
<proteinExistence type="predicted"/>
<organism evidence="2 3">
    <name type="scientific">Actinacidiphila rubida</name>
    <dbReference type="NCBI Taxonomy" id="310780"/>
    <lineage>
        <taxon>Bacteria</taxon>
        <taxon>Bacillati</taxon>
        <taxon>Actinomycetota</taxon>
        <taxon>Actinomycetes</taxon>
        <taxon>Kitasatosporales</taxon>
        <taxon>Streptomycetaceae</taxon>
        <taxon>Actinacidiphila</taxon>
    </lineage>
</organism>